<keyword evidence="2" id="KW-0812">Transmembrane</keyword>
<dbReference type="GeneID" id="15614094"/>
<evidence type="ECO:0000256" key="1">
    <source>
        <dbReference type="SAM" id="Coils"/>
    </source>
</evidence>
<dbReference type="KEGG" id="vg:15614094"/>
<keyword evidence="2" id="KW-1133">Transmembrane helix</keyword>
<dbReference type="OrthoDB" id="28270at10239"/>
<keyword evidence="4" id="KW-1185">Reference proteome</keyword>
<sequence length="120" mass="14025">MSYILIIGGIIIIFIFLYYSIRVINRDTYELETKETEDISNEFIDNINKINTDLIKKYINDMKLETRINEMESNIKSLQSSVEEEKLQSASEPVKIEPSSFPDEELKSAEIIEDKIIEKQ</sequence>
<dbReference type="EMBL" id="HF679131">
    <property type="protein sequence ID" value="CCU55486.1"/>
    <property type="molecule type" value="Genomic_DNA"/>
</dbReference>
<dbReference type="RefSeq" id="YP_008003988.1">
    <property type="nucleotide sequence ID" value="NC_021247.1"/>
</dbReference>
<reference evidence="3" key="1">
    <citation type="journal article" date="2013" name="J. Virol.">
        <title>New Insights into the Evolution of Entomopoxvirinae from the Complete Genome Sequences of Four Entomopoxviruses Infecting Adoxophyes honmai, Choristoneura biennis, Choristoneura rosaceana, and Mythimna separata.</title>
        <authorList>
            <person name="Theze J."/>
            <person name="Takatsuka J."/>
            <person name="Li Z."/>
            <person name="Gallais J."/>
            <person name="Doucet D."/>
            <person name="Arif B."/>
            <person name="Nakai M."/>
            <person name="Herniou E.A."/>
        </authorList>
    </citation>
    <scope>NUCLEOTIDE SEQUENCE</scope>
    <source>
        <strain evidence="3">Tokyo</strain>
    </source>
</reference>
<evidence type="ECO:0000313" key="4">
    <source>
        <dbReference type="Proteomes" id="UP000792575"/>
    </source>
</evidence>
<name>A0A916P0M3_9POXV</name>
<evidence type="ECO:0000313" key="3">
    <source>
        <dbReference type="EMBL" id="CCU55486.1"/>
    </source>
</evidence>
<feature type="transmembrane region" description="Helical" evidence="2">
    <location>
        <begin position="6"/>
        <end position="24"/>
    </location>
</feature>
<proteinExistence type="predicted"/>
<keyword evidence="1" id="KW-0175">Coiled coil</keyword>
<accession>A0A916P0M3</accession>
<keyword evidence="2" id="KW-0472">Membrane</keyword>
<dbReference type="Proteomes" id="UP000792575">
    <property type="component" value="Genome"/>
</dbReference>
<protein>
    <submittedName>
        <fullName evidence="3">Uncharacterized protein</fullName>
    </submittedName>
</protein>
<feature type="coiled-coil region" evidence="1">
    <location>
        <begin position="61"/>
        <end position="88"/>
    </location>
</feature>
<organism evidence="3 4">
    <name type="scientific">Adoxophyes honmai entomopoxvirus 'L'</name>
    <dbReference type="NCBI Taxonomy" id="1293540"/>
    <lineage>
        <taxon>Viruses</taxon>
        <taxon>Varidnaviria</taxon>
        <taxon>Bamfordvirae</taxon>
        <taxon>Nucleocytoviricota</taxon>
        <taxon>Pokkesviricetes</taxon>
        <taxon>Chitovirales</taxon>
        <taxon>Poxviridae</taxon>
        <taxon>Entomopoxvirinae</taxon>
        <taxon>Betaentomopoxvirus</taxon>
        <taxon>Betaentomopoxvirus ahonmai</taxon>
    </lineage>
</organism>
<gene>
    <name evidence="3" type="ORF">AHEV_165</name>
</gene>
<evidence type="ECO:0000256" key="2">
    <source>
        <dbReference type="SAM" id="Phobius"/>
    </source>
</evidence>